<evidence type="ECO:0000313" key="5">
    <source>
        <dbReference type="Proteomes" id="UP000078396"/>
    </source>
</evidence>
<feature type="chain" id="PRO_5008091353" evidence="3">
    <location>
        <begin position="26"/>
        <end position="237"/>
    </location>
</feature>
<dbReference type="OrthoDB" id="4748350at2"/>
<name>A0A178LRQ9_MYCIR</name>
<accession>A0A178LRQ9</accession>
<evidence type="ECO:0000256" key="2">
    <source>
        <dbReference type="SAM" id="MobiDB-lite"/>
    </source>
</evidence>
<protein>
    <submittedName>
        <fullName evidence="4">MspA protein</fullName>
    </submittedName>
</protein>
<reference evidence="4 5" key="1">
    <citation type="submission" date="2016-04" db="EMBL/GenBank/DDBJ databases">
        <title>Draft Genome Sequences of Staphylococcus capitis Strain H36, S. capitis Strain H65, S. cohnii Strain H62, S. hominis Strain H69, Mycobacterium iranicum Strain H39, Plantibacter sp. Strain H53, Pseudomonas oryzihabitans Strain H72, and Microbacterium sp. Strain H83, isolated from residential settings.</title>
        <authorList>
            <person name="Lymperopoulou D."/>
            <person name="Adams R.I."/>
            <person name="Lindow S."/>
            <person name="Coil D.A."/>
            <person name="Jospin G."/>
            <person name="Eisen J.A."/>
        </authorList>
    </citation>
    <scope>NUCLEOTIDE SEQUENCE [LARGE SCALE GENOMIC DNA]</scope>
    <source>
        <strain evidence="4 5">H39</strain>
    </source>
</reference>
<comment type="caution">
    <text evidence="4">The sequence shown here is derived from an EMBL/GenBank/DDBJ whole genome shotgun (WGS) entry which is preliminary data.</text>
</comment>
<evidence type="ECO:0000256" key="3">
    <source>
        <dbReference type="SAM" id="SignalP"/>
    </source>
</evidence>
<proteinExistence type="predicted"/>
<dbReference type="Gene3D" id="2.10.300.10">
    <property type="entry name" value="Porin MspA ribbon domain"/>
    <property type="match status" value="1"/>
</dbReference>
<dbReference type="Gene3D" id="2.60.40.1650">
    <property type="entry name" value="Porin MspA (Ig-like beta-sandwich domain)"/>
    <property type="match status" value="1"/>
</dbReference>
<feature type="compositionally biased region" description="Pro residues" evidence="2">
    <location>
        <begin position="27"/>
        <end position="54"/>
    </location>
</feature>
<dbReference type="InterPro" id="IPR036435">
    <property type="entry name" value="Leukocidin/porin_MspA_sf"/>
</dbReference>
<dbReference type="SUPFAM" id="SSF56959">
    <property type="entry name" value="Leukocidin-like"/>
    <property type="match status" value="1"/>
</dbReference>
<feature type="signal peptide" evidence="3">
    <location>
        <begin position="1"/>
        <end position="25"/>
    </location>
</feature>
<feature type="region of interest" description="Disordered" evidence="2">
    <location>
        <begin position="24"/>
        <end position="58"/>
    </location>
</feature>
<dbReference type="InterPro" id="IPR015286">
    <property type="entry name" value="Porin_fam_mycobact-type"/>
</dbReference>
<dbReference type="STRING" id="912594.AWC12_02425"/>
<dbReference type="EMBL" id="LWCS01000042">
    <property type="protein sequence ID" value="OAN34806.1"/>
    <property type="molecule type" value="Genomic_DNA"/>
</dbReference>
<organism evidence="4 5">
    <name type="scientific">Mycolicibacterium iranicum</name>
    <name type="common">Mycobacterium iranicum</name>
    <dbReference type="NCBI Taxonomy" id="912594"/>
    <lineage>
        <taxon>Bacteria</taxon>
        <taxon>Bacillati</taxon>
        <taxon>Actinomycetota</taxon>
        <taxon>Actinomycetes</taxon>
        <taxon>Mycobacteriales</taxon>
        <taxon>Mycobacteriaceae</taxon>
        <taxon>Mycolicibacterium</taxon>
    </lineage>
</organism>
<keyword evidence="1 3" id="KW-0732">Signal</keyword>
<sequence>MLTRIAALAAVCVLAPVAMSSEVSAQPAPPVVPPPPAPAGAPMPPGALPPPPPDNGMVASSPPGVVITPDGWTLTVAATNETQLPVAPLTTAISSRDYLVGGTFAGSVDGGGSTELTGGTLDVGYQIGCGIELKQMRLIGQVGIGTSGSTLLGPVPTGITLPVTGVLEFHPRPGTVQTVSVDKKSFKKAPVRVTLKDVHIKIDGCLGQSFIRSYATMTSSSTDNDDVVAYYGVTKAV</sequence>
<evidence type="ECO:0000256" key="1">
    <source>
        <dbReference type="ARBA" id="ARBA00022729"/>
    </source>
</evidence>
<evidence type="ECO:0000313" key="4">
    <source>
        <dbReference type="EMBL" id="OAN34806.1"/>
    </source>
</evidence>
<dbReference type="RefSeq" id="WP_064283700.1">
    <property type="nucleotide sequence ID" value="NZ_LWCS01000042.1"/>
</dbReference>
<dbReference type="Pfam" id="PF09203">
    <property type="entry name" value="MspA"/>
    <property type="match status" value="1"/>
</dbReference>
<gene>
    <name evidence="4" type="ORF">A4X20_26945</name>
</gene>
<dbReference type="AlphaFoldDB" id="A0A178LRQ9"/>
<dbReference type="Proteomes" id="UP000078396">
    <property type="component" value="Unassembled WGS sequence"/>
</dbReference>